<dbReference type="AlphaFoldDB" id="A0ABD5QD49"/>
<dbReference type="Proteomes" id="UP001595925">
    <property type="component" value="Unassembled WGS sequence"/>
</dbReference>
<evidence type="ECO:0000313" key="2">
    <source>
        <dbReference type="EMBL" id="MFC4987580.1"/>
    </source>
</evidence>
<organism evidence="2 3">
    <name type="scientific">Saliphagus infecundisoli</name>
    <dbReference type="NCBI Taxonomy" id="1849069"/>
    <lineage>
        <taxon>Archaea</taxon>
        <taxon>Methanobacteriati</taxon>
        <taxon>Methanobacteriota</taxon>
        <taxon>Stenosarchaea group</taxon>
        <taxon>Halobacteria</taxon>
        <taxon>Halobacteriales</taxon>
        <taxon>Natrialbaceae</taxon>
        <taxon>Saliphagus</taxon>
    </lineage>
</organism>
<reference evidence="2 3" key="1">
    <citation type="journal article" date="2019" name="Int. J. Syst. Evol. Microbiol.">
        <title>The Global Catalogue of Microorganisms (GCM) 10K type strain sequencing project: providing services to taxonomists for standard genome sequencing and annotation.</title>
        <authorList>
            <consortium name="The Broad Institute Genomics Platform"/>
            <consortium name="The Broad Institute Genome Sequencing Center for Infectious Disease"/>
            <person name="Wu L."/>
            <person name="Ma J."/>
        </authorList>
    </citation>
    <scope>NUCLEOTIDE SEQUENCE [LARGE SCALE GENOMIC DNA]</scope>
    <source>
        <strain evidence="2 3">CGMCC 1.15824</strain>
    </source>
</reference>
<evidence type="ECO:0000259" key="1">
    <source>
        <dbReference type="Pfam" id="PF18551"/>
    </source>
</evidence>
<evidence type="ECO:0000313" key="3">
    <source>
        <dbReference type="Proteomes" id="UP001595925"/>
    </source>
</evidence>
<proteinExistence type="predicted"/>
<comment type="caution">
    <text evidence="2">The sequence shown here is derived from an EMBL/GenBank/DDBJ whole genome shotgun (WGS) entry which is preliminary data.</text>
</comment>
<name>A0ABD5QD49_9EURY</name>
<dbReference type="RefSeq" id="WP_224828101.1">
    <property type="nucleotide sequence ID" value="NZ_JAIVEF010000004.1"/>
</dbReference>
<protein>
    <recommendedName>
        <fullName evidence="1">Thaumarchaeal output domain-containing protein</fullName>
    </recommendedName>
</protein>
<gene>
    <name evidence="2" type="ORF">ACFPFO_07360</name>
</gene>
<dbReference type="InterPro" id="IPR040572">
    <property type="entry name" value="TackOD1"/>
</dbReference>
<accession>A0ABD5QD49</accession>
<sequence length="306" mass="34158">MDLSDGVVEEYIPDVDESGQVSYPNAESTVGEEANAVLEGLADRDLLYQEFEEKVYICPSCDTEGMQYTTVCPFCESPYAVEAELLECRECKTKRPRDEFYERDQLECPSCNASLTEDNVYESEGYACHDCEECATSPEHRLWCRDCDRITLLENGTERVLCRYGLNQTGYEWLVSQLEARETIQEALASRGFETRTDERVEAGGETTTIHVYGEDPLLDRSVVVDVHDLTTLEDIERLQTARGTGSAILVTTSGSVDEPIANFARDHGIKILSTGQDGSLRSEFDVSEGSSKPTLIQRFTSAVSQ</sequence>
<feature type="domain" description="Thaumarchaeal output" evidence="1">
    <location>
        <begin position="21"/>
        <end position="164"/>
    </location>
</feature>
<dbReference type="EMBL" id="JBHSJG010000028">
    <property type="protein sequence ID" value="MFC4987580.1"/>
    <property type="molecule type" value="Genomic_DNA"/>
</dbReference>
<dbReference type="Pfam" id="PF18551">
    <property type="entry name" value="TackOD1"/>
    <property type="match status" value="1"/>
</dbReference>
<keyword evidence="3" id="KW-1185">Reference proteome</keyword>